<dbReference type="PANTHER" id="PTHR45614">
    <property type="entry name" value="MYB PROTEIN-RELATED"/>
    <property type="match status" value="1"/>
</dbReference>
<feature type="compositionally biased region" description="Basic residues" evidence="3">
    <location>
        <begin position="505"/>
        <end position="516"/>
    </location>
</feature>
<evidence type="ECO:0000313" key="7">
    <source>
        <dbReference type="Proteomes" id="UP001165085"/>
    </source>
</evidence>
<dbReference type="InterPro" id="IPR050560">
    <property type="entry name" value="MYB_TF"/>
</dbReference>
<dbReference type="Proteomes" id="UP001165085">
    <property type="component" value="Unassembled WGS sequence"/>
</dbReference>
<dbReference type="SMART" id="SM00717">
    <property type="entry name" value="SANT"/>
    <property type="match status" value="3"/>
</dbReference>
<protein>
    <submittedName>
        <fullName evidence="6">Uncharacterized protein</fullName>
    </submittedName>
</protein>
<feature type="region of interest" description="Disordered" evidence="3">
    <location>
        <begin position="944"/>
        <end position="964"/>
    </location>
</feature>
<dbReference type="GO" id="GO:0005634">
    <property type="term" value="C:nucleus"/>
    <property type="evidence" value="ECO:0007669"/>
    <property type="project" value="TreeGrafter"/>
</dbReference>
<feature type="domain" description="Myb-like" evidence="4">
    <location>
        <begin position="225"/>
        <end position="271"/>
    </location>
</feature>
<feature type="compositionally biased region" description="Gly residues" evidence="3">
    <location>
        <begin position="1083"/>
        <end position="1092"/>
    </location>
</feature>
<evidence type="ECO:0000259" key="4">
    <source>
        <dbReference type="PROSITE" id="PS50090"/>
    </source>
</evidence>
<dbReference type="GO" id="GO:0000981">
    <property type="term" value="F:DNA-binding transcription factor activity, RNA polymerase II-specific"/>
    <property type="evidence" value="ECO:0007669"/>
    <property type="project" value="TreeGrafter"/>
</dbReference>
<gene>
    <name evidence="6" type="ORF">TrST_g1880</name>
</gene>
<feature type="region of interest" description="Disordered" evidence="3">
    <location>
        <begin position="621"/>
        <end position="651"/>
    </location>
</feature>
<feature type="region of interest" description="Disordered" evidence="3">
    <location>
        <begin position="321"/>
        <end position="405"/>
    </location>
</feature>
<accession>A0A9W7ESM0</accession>
<name>A0A9W7ESM0_9STRA</name>
<evidence type="ECO:0000256" key="1">
    <source>
        <dbReference type="ARBA" id="ARBA00022737"/>
    </source>
</evidence>
<comment type="caution">
    <text evidence="6">The sequence shown here is derived from an EMBL/GenBank/DDBJ whole genome shotgun (WGS) entry which is preliminary data.</text>
</comment>
<dbReference type="Pfam" id="PF00249">
    <property type="entry name" value="Myb_DNA-binding"/>
    <property type="match status" value="3"/>
</dbReference>
<feature type="region of interest" description="Disordered" evidence="3">
    <location>
        <begin position="688"/>
        <end position="789"/>
    </location>
</feature>
<reference evidence="7" key="1">
    <citation type="journal article" date="2023" name="Commun. Biol.">
        <title>Genome analysis of Parmales, the sister group of diatoms, reveals the evolutionary specialization of diatoms from phago-mixotrophs to photoautotrophs.</title>
        <authorList>
            <person name="Ban H."/>
            <person name="Sato S."/>
            <person name="Yoshikawa S."/>
            <person name="Yamada K."/>
            <person name="Nakamura Y."/>
            <person name="Ichinomiya M."/>
            <person name="Sato N."/>
            <person name="Blanc-Mathieu R."/>
            <person name="Endo H."/>
            <person name="Kuwata A."/>
            <person name="Ogata H."/>
        </authorList>
    </citation>
    <scope>NUCLEOTIDE SEQUENCE [LARGE SCALE GENOMIC DNA]</scope>
    <source>
        <strain evidence="7">NIES 3701</strain>
    </source>
</reference>
<feature type="domain" description="Myb-like" evidence="4">
    <location>
        <begin position="272"/>
        <end position="322"/>
    </location>
</feature>
<sequence>MPSPSRPSMQSPSQPQGLTKNRSLKALSSPPSPVSAPVPDDSADLNLNFLDDIDEPYVAFSGHSSAPINLGHGLHVEYQNQQEESMNTTFPLTVKSTTSSSTVNVVNLKDLGMHSLGLPLQKENENVFLPQQQQQLDGTDQNKEFMEFKTLYVQEHDDVSHLAAESSSSSSSSSWDKDSDEFLRSSILKLQSTDSWVTIADMVGSNRTPVECRSRWKTIERLPIKGPWSVEEDALLKRLVAIFGSKKWALSASHFPGRAGKQCRERWLNHLDGSVCKKDWSKEEDDILRKVQSEIGNKWSEIAKLLPGRSENAVKNRFNSLLSRKSSAQRSRQTSATLTTTSPPKPSQPKTLLKNHSSSSTISLESIENPQPPKSGKPRQRPRSNSSKSRITVAATSGADNKVPAEGGELVDTIFSTLGKDIPTTVVPDLDSPPKSSGLNLDLKFDPVSDNEDSVEMTCMKMTKKVLDVEVEREKLFSNVILSQRDWKNLGDAKSQNAPQVGVVKRSRRKRTSTKKHGWEDDDFEDEVEDVEISMTSANAAFEKFRRENPSMVDSDLLISYGDMSLGETASANLAISPPDGQVLEDFEASALSVEISFNSLSMQDASLEVLAANPNLSPRAPSLKWGGSSSANVSPRAPSRGANPNNSSAARNSLKLESIGSANSDLLSFSIDAPLGLSDMSLDKLKEKDDGENSWDVGKKAEEEKAEVVKEEVAEEKKVEEKDEREEAAEKKTQENPTSLTNLEKILKPSDLEESSTFATPTPPPSFEIKGRLGATRRKKQQSTTASKVAPVAQTFGDATIEAAIAAAINSSTTTAAAVKPAPLQVAEYPGLSIFPPQTEEEEGDTQRIECSKNNKRSRPSTRDSLGSLGRLSCATSVADLSIEKMSLTNSVKSLSLEDDDWNLLAQISQKMGNNDNVTSNLHPNMQMSDLMKVGWELRPKALEGTNGSEHHSRGSSAGSRGSLTSGLGLGVSGIIKVNKSDVKELHKQTLIEASVLLDNLPTRPVERVKPAKPSRSSHSHRKVSRQRVASPTKRVKKDPHPPSRSHVIVQPSTFSFDSGFENTAGRGGERVGGRAGRRLKGGGGRSLLPY</sequence>
<feature type="domain" description="HTH myb-type" evidence="5">
    <location>
        <begin position="277"/>
        <end position="326"/>
    </location>
</feature>
<feature type="region of interest" description="Disordered" evidence="3">
    <location>
        <begin position="1"/>
        <end position="45"/>
    </location>
</feature>
<dbReference type="EMBL" id="BRXY01000367">
    <property type="protein sequence ID" value="GMH90138.1"/>
    <property type="molecule type" value="Genomic_DNA"/>
</dbReference>
<feature type="compositionally biased region" description="Basic residues" evidence="3">
    <location>
        <begin position="1012"/>
        <end position="1027"/>
    </location>
</feature>
<feature type="compositionally biased region" description="Low complexity" evidence="3">
    <location>
        <begin position="1"/>
        <end position="16"/>
    </location>
</feature>
<feature type="domain" description="HTH myb-type" evidence="5">
    <location>
        <begin position="225"/>
        <end position="275"/>
    </location>
</feature>
<dbReference type="InterPro" id="IPR009057">
    <property type="entry name" value="Homeodomain-like_sf"/>
</dbReference>
<dbReference type="FunFam" id="1.10.10.60:FF:000010">
    <property type="entry name" value="Transcriptional activator Myb isoform A"/>
    <property type="match status" value="1"/>
</dbReference>
<dbReference type="InterPro" id="IPR017930">
    <property type="entry name" value="Myb_dom"/>
</dbReference>
<feature type="domain" description="Myb-like" evidence="4">
    <location>
        <begin position="167"/>
        <end position="220"/>
    </location>
</feature>
<feature type="compositionally biased region" description="Low complexity" evidence="3">
    <location>
        <begin position="329"/>
        <end position="368"/>
    </location>
</feature>
<organism evidence="6 7">
    <name type="scientific">Triparma strigata</name>
    <dbReference type="NCBI Taxonomy" id="1606541"/>
    <lineage>
        <taxon>Eukaryota</taxon>
        <taxon>Sar</taxon>
        <taxon>Stramenopiles</taxon>
        <taxon>Ochrophyta</taxon>
        <taxon>Bolidophyceae</taxon>
        <taxon>Parmales</taxon>
        <taxon>Triparmaceae</taxon>
        <taxon>Triparma</taxon>
    </lineage>
</organism>
<evidence type="ECO:0000256" key="2">
    <source>
        <dbReference type="ARBA" id="ARBA00023125"/>
    </source>
</evidence>
<feature type="compositionally biased region" description="Low complexity" evidence="3">
    <location>
        <begin position="638"/>
        <end position="651"/>
    </location>
</feature>
<evidence type="ECO:0000313" key="6">
    <source>
        <dbReference type="EMBL" id="GMH90138.1"/>
    </source>
</evidence>
<dbReference type="AlphaFoldDB" id="A0A9W7ESM0"/>
<dbReference type="Gene3D" id="1.10.10.60">
    <property type="entry name" value="Homeodomain-like"/>
    <property type="match status" value="3"/>
</dbReference>
<keyword evidence="7" id="KW-1185">Reference proteome</keyword>
<feature type="compositionally biased region" description="Polar residues" evidence="3">
    <location>
        <begin position="383"/>
        <end position="399"/>
    </location>
</feature>
<keyword evidence="2" id="KW-0238">DNA-binding</keyword>
<dbReference type="PROSITE" id="PS50090">
    <property type="entry name" value="MYB_LIKE"/>
    <property type="match status" value="3"/>
</dbReference>
<dbReference type="InterPro" id="IPR001005">
    <property type="entry name" value="SANT/Myb"/>
</dbReference>
<dbReference type="PANTHER" id="PTHR45614:SF25">
    <property type="entry name" value="MYB PROTEIN"/>
    <property type="match status" value="1"/>
</dbReference>
<feature type="region of interest" description="Disordered" evidence="3">
    <location>
        <begin position="492"/>
        <end position="519"/>
    </location>
</feature>
<feature type="region of interest" description="Disordered" evidence="3">
    <location>
        <begin position="1006"/>
        <end position="1092"/>
    </location>
</feature>
<dbReference type="OrthoDB" id="2143914at2759"/>
<feature type="compositionally biased region" description="Basic and acidic residues" evidence="3">
    <location>
        <begin position="688"/>
        <end position="723"/>
    </location>
</feature>
<dbReference type="CDD" id="cd00167">
    <property type="entry name" value="SANT"/>
    <property type="match status" value="3"/>
</dbReference>
<dbReference type="GO" id="GO:0000978">
    <property type="term" value="F:RNA polymerase II cis-regulatory region sequence-specific DNA binding"/>
    <property type="evidence" value="ECO:0007669"/>
    <property type="project" value="TreeGrafter"/>
</dbReference>
<feature type="region of interest" description="Disordered" evidence="3">
    <location>
        <begin position="835"/>
        <end position="869"/>
    </location>
</feature>
<dbReference type="PROSITE" id="PS51294">
    <property type="entry name" value="HTH_MYB"/>
    <property type="match status" value="2"/>
</dbReference>
<keyword evidence="1" id="KW-0677">Repeat</keyword>
<dbReference type="SUPFAM" id="SSF46689">
    <property type="entry name" value="Homeodomain-like"/>
    <property type="match status" value="2"/>
</dbReference>
<proteinExistence type="predicted"/>
<evidence type="ECO:0000256" key="3">
    <source>
        <dbReference type="SAM" id="MobiDB-lite"/>
    </source>
</evidence>
<evidence type="ECO:0000259" key="5">
    <source>
        <dbReference type="PROSITE" id="PS51294"/>
    </source>
</evidence>